<proteinExistence type="predicted"/>
<dbReference type="AlphaFoldDB" id="A0A0M0K4W2"/>
<dbReference type="Proteomes" id="UP000037460">
    <property type="component" value="Unassembled WGS sequence"/>
</dbReference>
<organism evidence="2 3">
    <name type="scientific">Chrysochromulina tobinii</name>
    <dbReference type="NCBI Taxonomy" id="1460289"/>
    <lineage>
        <taxon>Eukaryota</taxon>
        <taxon>Haptista</taxon>
        <taxon>Haptophyta</taxon>
        <taxon>Prymnesiophyceae</taxon>
        <taxon>Prymnesiales</taxon>
        <taxon>Chrysochromulinaceae</taxon>
        <taxon>Chrysochromulina</taxon>
    </lineage>
</organism>
<comment type="caution">
    <text evidence="2">The sequence shown here is derived from an EMBL/GenBank/DDBJ whole genome shotgun (WGS) entry which is preliminary data.</text>
</comment>
<sequence length="217" mass="24204">MVFFDSRTSPADALAINTAVRNNWRKFAKQRAVAQGGRKYRGPHWDEGKDVTVCLKHDRGQHRRCTETKHCPPLMRSPKGTVKREQERALARQVKVEAREAKRETRKEPEPPPEPPADWQAVPGEDFWLAEAVDGRGHHDGLLLYDVAICVDYFGASYLPGGQARFLHINGGDRKIFTLPVVAPAAGTVLKFRLPVCLQGAAGRVAIVRGLEVRRAP</sequence>
<feature type="region of interest" description="Disordered" evidence="1">
    <location>
        <begin position="94"/>
        <end position="121"/>
    </location>
</feature>
<name>A0A0M0K4W2_9EUKA</name>
<reference evidence="3" key="1">
    <citation type="journal article" date="2015" name="PLoS Genet.">
        <title>Genome Sequence and Transcriptome Analyses of Chrysochromulina tobin: Metabolic Tools for Enhanced Algal Fitness in the Prominent Order Prymnesiales (Haptophyceae).</title>
        <authorList>
            <person name="Hovde B.T."/>
            <person name="Deodato C.R."/>
            <person name="Hunsperger H.M."/>
            <person name="Ryken S.A."/>
            <person name="Yost W."/>
            <person name="Jha R.K."/>
            <person name="Patterson J."/>
            <person name="Monnat R.J. Jr."/>
            <person name="Barlow S.B."/>
            <person name="Starkenburg S.R."/>
            <person name="Cattolico R.A."/>
        </authorList>
    </citation>
    <scope>NUCLEOTIDE SEQUENCE</scope>
    <source>
        <strain evidence="3">CCMP291</strain>
    </source>
</reference>
<dbReference type="EMBL" id="JWZX01001526">
    <property type="protein sequence ID" value="KOO33413.1"/>
    <property type="molecule type" value="Genomic_DNA"/>
</dbReference>
<evidence type="ECO:0000313" key="2">
    <source>
        <dbReference type="EMBL" id="KOO33413.1"/>
    </source>
</evidence>
<protein>
    <submittedName>
        <fullName evidence="2">Uncharacterized protein</fullName>
    </submittedName>
</protein>
<accession>A0A0M0K4W2</accession>
<evidence type="ECO:0000313" key="3">
    <source>
        <dbReference type="Proteomes" id="UP000037460"/>
    </source>
</evidence>
<gene>
    <name evidence="2" type="ORF">Ctob_009949</name>
</gene>
<keyword evidence="3" id="KW-1185">Reference proteome</keyword>
<feature type="compositionally biased region" description="Basic and acidic residues" evidence="1">
    <location>
        <begin position="94"/>
        <end position="110"/>
    </location>
</feature>
<evidence type="ECO:0000256" key="1">
    <source>
        <dbReference type="SAM" id="MobiDB-lite"/>
    </source>
</evidence>